<evidence type="ECO:0000313" key="4">
    <source>
        <dbReference type="Proteomes" id="UP000245080"/>
    </source>
</evidence>
<dbReference type="EMBL" id="QCXQ01000002">
    <property type="protein sequence ID" value="PWF99932.1"/>
    <property type="molecule type" value="Genomic_DNA"/>
</dbReference>
<gene>
    <name evidence="3" type="ORF">DCM90_02990</name>
</gene>
<comment type="caution">
    <text evidence="3">The sequence shown here is derived from an EMBL/GenBank/DDBJ whole genome shotgun (WGS) entry which is preliminary data.</text>
</comment>
<reference evidence="3 4" key="1">
    <citation type="journal article" date="2018" name="Int. J. Syst. Evol. Microbiol.">
        <title>Lactobacillus bambusae sp. nov., isolated from a traditional fermented Ma-bamboo shoots of Taiwan.</title>
        <authorList>
            <person name="Wang L.-T."/>
        </authorList>
    </citation>
    <scope>NUCLEOTIDE SEQUENCE [LARGE SCALE GENOMIC DNA]</scope>
    <source>
        <strain evidence="3 4">BS-W1</strain>
    </source>
</reference>
<keyword evidence="4" id="KW-1185">Reference proteome</keyword>
<comment type="similarity">
    <text evidence="1">Belongs to the glycosyl hydrolase 25 family.</text>
</comment>
<dbReference type="GO" id="GO:0016998">
    <property type="term" value="P:cell wall macromolecule catabolic process"/>
    <property type="evidence" value="ECO:0007669"/>
    <property type="project" value="InterPro"/>
</dbReference>
<sequence length="267" mass="30361">MDWNGVLNGRATMKRRDIQPIYANTYRRLRRRRRWLIILILLLVAAGGIWMAHSIHLYHQKQIAQYPVQGVAIDQDAGYVDFQKLAAKKVQFVYIHATSGSTYVDDDFSDNLARSEGANDVAIGVYHVYSFSTSAAKQSQNFIKTVGSDSGSLPIVIQVEYYGDYSRSTIDAQKQTQNLKKLVQSLSDYYGKKVIIWTTAELYHQWGKNAVSTKNRYWQADGSLKNPEKQVAFVEFQPQGSMKLGNSSINVSRSVFNGTQKEWNKTQ</sequence>
<dbReference type="SUPFAM" id="SSF51445">
    <property type="entry name" value="(Trans)glycosidases"/>
    <property type="match status" value="1"/>
</dbReference>
<protein>
    <submittedName>
        <fullName evidence="3">Lyzozyme M1 (1,4-beta-N-acetylmuramidase)</fullName>
    </submittedName>
</protein>
<dbReference type="InterPro" id="IPR002053">
    <property type="entry name" value="Glyco_hydro_25"/>
</dbReference>
<evidence type="ECO:0000256" key="2">
    <source>
        <dbReference type="SAM" id="Phobius"/>
    </source>
</evidence>
<dbReference type="OrthoDB" id="2151413at2"/>
<dbReference type="GO" id="GO:0016052">
    <property type="term" value="P:carbohydrate catabolic process"/>
    <property type="evidence" value="ECO:0007669"/>
    <property type="project" value="TreeGrafter"/>
</dbReference>
<name>A0A2V1MYU1_9LACO</name>
<dbReference type="PROSITE" id="PS51904">
    <property type="entry name" value="GLYCOSYL_HYDROL_F25_2"/>
    <property type="match status" value="1"/>
</dbReference>
<dbReference type="PANTHER" id="PTHR34135">
    <property type="entry name" value="LYSOZYME"/>
    <property type="match status" value="1"/>
</dbReference>
<dbReference type="Pfam" id="PF01183">
    <property type="entry name" value="Glyco_hydro_25"/>
    <property type="match status" value="1"/>
</dbReference>
<evidence type="ECO:0000313" key="3">
    <source>
        <dbReference type="EMBL" id="PWF99932.1"/>
    </source>
</evidence>
<dbReference type="GO" id="GO:0003796">
    <property type="term" value="F:lysozyme activity"/>
    <property type="evidence" value="ECO:0007669"/>
    <property type="project" value="InterPro"/>
</dbReference>
<dbReference type="Gene3D" id="3.20.20.80">
    <property type="entry name" value="Glycosidases"/>
    <property type="match status" value="1"/>
</dbReference>
<accession>A0A2V1MYU1</accession>
<feature type="transmembrane region" description="Helical" evidence="2">
    <location>
        <begin position="35"/>
        <end position="53"/>
    </location>
</feature>
<keyword evidence="2" id="KW-1133">Transmembrane helix</keyword>
<evidence type="ECO:0000256" key="1">
    <source>
        <dbReference type="ARBA" id="ARBA00010646"/>
    </source>
</evidence>
<dbReference type="PANTHER" id="PTHR34135:SF2">
    <property type="entry name" value="LYSOZYME"/>
    <property type="match status" value="1"/>
</dbReference>
<dbReference type="GO" id="GO:0009253">
    <property type="term" value="P:peptidoglycan catabolic process"/>
    <property type="evidence" value="ECO:0007669"/>
    <property type="project" value="InterPro"/>
</dbReference>
<proteinExistence type="inferred from homology"/>
<dbReference type="AlphaFoldDB" id="A0A2V1MYU1"/>
<keyword evidence="2" id="KW-0812">Transmembrane</keyword>
<dbReference type="Proteomes" id="UP000245080">
    <property type="component" value="Unassembled WGS sequence"/>
</dbReference>
<keyword evidence="2" id="KW-0472">Membrane</keyword>
<organism evidence="3 4">
    <name type="scientific">Levilactobacillus bambusae</name>
    <dbReference type="NCBI Taxonomy" id="2024736"/>
    <lineage>
        <taxon>Bacteria</taxon>
        <taxon>Bacillati</taxon>
        <taxon>Bacillota</taxon>
        <taxon>Bacilli</taxon>
        <taxon>Lactobacillales</taxon>
        <taxon>Lactobacillaceae</taxon>
        <taxon>Levilactobacillus</taxon>
    </lineage>
</organism>
<dbReference type="InterPro" id="IPR017853">
    <property type="entry name" value="GH"/>
</dbReference>